<evidence type="ECO:0000256" key="1">
    <source>
        <dbReference type="ARBA" id="ARBA00008791"/>
    </source>
</evidence>
<proteinExistence type="inferred from homology"/>
<dbReference type="PANTHER" id="PTHR46268:SF6">
    <property type="entry name" value="UNIVERSAL STRESS PROTEIN UP12"/>
    <property type="match status" value="1"/>
</dbReference>
<evidence type="ECO:0000313" key="5">
    <source>
        <dbReference type="Proteomes" id="UP000193061"/>
    </source>
</evidence>
<gene>
    <name evidence="4" type="primary">uspF_1</name>
    <name evidence="4" type="ORF">ROA7450_01066</name>
</gene>
<evidence type="ECO:0000256" key="2">
    <source>
        <dbReference type="PIRNR" id="PIRNR006276"/>
    </source>
</evidence>
<dbReference type="OrthoDB" id="9792500at2"/>
<dbReference type="Proteomes" id="UP000193061">
    <property type="component" value="Unassembled WGS sequence"/>
</dbReference>
<evidence type="ECO:0000313" key="4">
    <source>
        <dbReference type="EMBL" id="SLN25760.1"/>
    </source>
</evidence>
<dbReference type="CDD" id="cd00293">
    <property type="entry name" value="USP-like"/>
    <property type="match status" value="1"/>
</dbReference>
<dbReference type="Gene3D" id="3.40.50.620">
    <property type="entry name" value="HUPs"/>
    <property type="match status" value="1"/>
</dbReference>
<comment type="similarity">
    <text evidence="1 2">Belongs to the universal stress protein A family.</text>
</comment>
<dbReference type="InterPro" id="IPR006016">
    <property type="entry name" value="UspA"/>
</dbReference>
<keyword evidence="2" id="KW-0963">Cytoplasm</keyword>
<sequence>MSIKTILCAIDVSSNDRDAKVLKQAARMAEVEGAKLDVITVLPDFGMSLVGSFFDSEFHEKAVEHAHDALQDAVSEALGADTNENIRHIVATGNTYEEILKLAEASEADLIVVGAHKPDLAEKVLGPNSARVARYAKVSVMIVRD</sequence>
<dbReference type="PIRSF" id="PIRSF006276">
    <property type="entry name" value="UspA"/>
    <property type="match status" value="1"/>
</dbReference>
<organism evidence="4 5">
    <name type="scientific">Roseovarius albus</name>
    <dbReference type="NCBI Taxonomy" id="1247867"/>
    <lineage>
        <taxon>Bacteria</taxon>
        <taxon>Pseudomonadati</taxon>
        <taxon>Pseudomonadota</taxon>
        <taxon>Alphaproteobacteria</taxon>
        <taxon>Rhodobacterales</taxon>
        <taxon>Roseobacteraceae</taxon>
        <taxon>Roseovarius</taxon>
    </lineage>
</organism>
<comment type="subcellular location">
    <subcellularLocation>
        <location evidence="2">Cytoplasm</location>
    </subcellularLocation>
</comment>
<dbReference type="RefSeq" id="WP_085804588.1">
    <property type="nucleotide sequence ID" value="NZ_FWFX01000002.1"/>
</dbReference>
<accession>A0A1X6YPQ6</accession>
<dbReference type="AlphaFoldDB" id="A0A1X6YPQ6"/>
<reference evidence="4 5" key="1">
    <citation type="submission" date="2017-03" db="EMBL/GenBank/DDBJ databases">
        <authorList>
            <person name="Afonso C.L."/>
            <person name="Miller P.J."/>
            <person name="Scott M.A."/>
            <person name="Spackman E."/>
            <person name="Goraichik I."/>
            <person name="Dimitrov K.M."/>
            <person name="Suarez D.L."/>
            <person name="Swayne D.E."/>
        </authorList>
    </citation>
    <scope>NUCLEOTIDE SEQUENCE [LARGE SCALE GENOMIC DNA]</scope>
    <source>
        <strain evidence="4 5">CECT 7450</strain>
    </source>
</reference>
<feature type="domain" description="UspA" evidence="3">
    <location>
        <begin position="3"/>
        <end position="144"/>
    </location>
</feature>
<dbReference type="InterPro" id="IPR006015">
    <property type="entry name" value="Universal_stress_UspA"/>
</dbReference>
<dbReference type="PANTHER" id="PTHR46268">
    <property type="entry name" value="STRESS RESPONSE PROTEIN NHAX"/>
    <property type="match status" value="1"/>
</dbReference>
<dbReference type="InterPro" id="IPR014729">
    <property type="entry name" value="Rossmann-like_a/b/a_fold"/>
</dbReference>
<dbReference type="Pfam" id="PF00582">
    <property type="entry name" value="Usp"/>
    <property type="match status" value="1"/>
</dbReference>
<dbReference type="GO" id="GO:0005737">
    <property type="term" value="C:cytoplasm"/>
    <property type="evidence" value="ECO:0007669"/>
    <property type="project" value="UniProtKB-SubCell"/>
</dbReference>
<name>A0A1X6YPQ6_9RHOB</name>
<dbReference type="EMBL" id="FWFX01000002">
    <property type="protein sequence ID" value="SLN25760.1"/>
    <property type="molecule type" value="Genomic_DNA"/>
</dbReference>
<protein>
    <recommendedName>
        <fullName evidence="2">Universal stress protein</fullName>
    </recommendedName>
</protein>
<dbReference type="SUPFAM" id="SSF52402">
    <property type="entry name" value="Adenine nucleotide alpha hydrolases-like"/>
    <property type="match status" value="1"/>
</dbReference>
<keyword evidence="5" id="KW-1185">Reference proteome</keyword>
<evidence type="ECO:0000259" key="3">
    <source>
        <dbReference type="Pfam" id="PF00582"/>
    </source>
</evidence>
<dbReference type="PRINTS" id="PR01438">
    <property type="entry name" value="UNVRSLSTRESS"/>
</dbReference>